<evidence type="ECO:0000256" key="1">
    <source>
        <dbReference type="SAM" id="MobiDB-lite"/>
    </source>
</evidence>
<dbReference type="PANTHER" id="PTHR43908:SF3">
    <property type="entry name" value="AT29763P-RELATED"/>
    <property type="match status" value="1"/>
</dbReference>
<dbReference type="PANTHER" id="PTHR43908">
    <property type="entry name" value="AT29763P-RELATED"/>
    <property type="match status" value="1"/>
</dbReference>
<dbReference type="GO" id="GO:0071218">
    <property type="term" value="P:cellular response to misfolded protein"/>
    <property type="evidence" value="ECO:0007669"/>
    <property type="project" value="TreeGrafter"/>
</dbReference>
<dbReference type="AlphaFoldDB" id="U6MIZ1"/>
<name>U6MIZ1_9EIME</name>
<feature type="compositionally biased region" description="Low complexity" evidence="1">
    <location>
        <begin position="61"/>
        <end position="99"/>
    </location>
</feature>
<dbReference type="PROSITE" id="PS50076">
    <property type="entry name" value="DNAJ_2"/>
    <property type="match status" value="1"/>
</dbReference>
<dbReference type="EMBL" id="HG722918">
    <property type="protein sequence ID" value="CDJ64202.1"/>
    <property type="molecule type" value="Genomic_DNA"/>
</dbReference>
<dbReference type="Pfam" id="PF00226">
    <property type="entry name" value="DnaJ"/>
    <property type="match status" value="1"/>
</dbReference>
<sequence>MEGNKDEAARCVELAKQAMLAGDFAKAQRLLGKARRMFPLAEIEPLAAACLHKLNPSAAAAAAAAAGTAAPTAASSRGASEPAAAASSSSNSSSSSSSSKEPFKGQRRGSRQHVPHSSEGPQRSAAAAAAGAAAAAAAAAGTGPTLRRGRSGAAAAPAAAAAAAAHTPEQAKLCEIILEEKCFYKVLGVPSDASEEAIKKAYRKLALMLHPDKNKAPKAEDAFKKVGF</sequence>
<protein>
    <submittedName>
        <fullName evidence="3">DnaJ domain-containing protein, putative</fullName>
    </submittedName>
</protein>
<dbReference type="GeneID" id="25476401"/>
<dbReference type="SMART" id="SM00271">
    <property type="entry name" value="DnaJ"/>
    <property type="match status" value="1"/>
</dbReference>
<gene>
    <name evidence="3" type="ORF">ENH_00062630</name>
</gene>
<dbReference type="CDD" id="cd06257">
    <property type="entry name" value="DnaJ"/>
    <property type="match status" value="1"/>
</dbReference>
<dbReference type="InterPro" id="IPR001623">
    <property type="entry name" value="DnaJ_domain"/>
</dbReference>
<dbReference type="InterPro" id="IPR051100">
    <property type="entry name" value="DnaJ_subfamily_B/C"/>
</dbReference>
<keyword evidence="4" id="KW-1185">Reference proteome</keyword>
<organism evidence="3 4">
    <name type="scientific">Eimeria necatrix</name>
    <dbReference type="NCBI Taxonomy" id="51315"/>
    <lineage>
        <taxon>Eukaryota</taxon>
        <taxon>Sar</taxon>
        <taxon>Alveolata</taxon>
        <taxon>Apicomplexa</taxon>
        <taxon>Conoidasida</taxon>
        <taxon>Coccidia</taxon>
        <taxon>Eucoccidiorida</taxon>
        <taxon>Eimeriorina</taxon>
        <taxon>Eimeriidae</taxon>
        <taxon>Eimeria</taxon>
    </lineage>
</organism>
<accession>U6MIZ1</accession>
<dbReference type="Proteomes" id="UP000030754">
    <property type="component" value="Unassembled WGS sequence"/>
</dbReference>
<dbReference type="GO" id="GO:0005789">
    <property type="term" value="C:endoplasmic reticulum membrane"/>
    <property type="evidence" value="ECO:0007669"/>
    <property type="project" value="TreeGrafter"/>
</dbReference>
<dbReference type="InterPro" id="IPR036869">
    <property type="entry name" value="J_dom_sf"/>
</dbReference>
<feature type="domain" description="J" evidence="2">
    <location>
        <begin position="182"/>
        <end position="228"/>
    </location>
</feature>
<evidence type="ECO:0000313" key="3">
    <source>
        <dbReference type="EMBL" id="CDJ64202.1"/>
    </source>
</evidence>
<proteinExistence type="predicted"/>
<dbReference type="OrthoDB" id="10250354at2759"/>
<reference evidence="3" key="1">
    <citation type="submission" date="2013-10" db="EMBL/GenBank/DDBJ databases">
        <title>Genomic analysis of the causative agents of coccidiosis in chickens.</title>
        <authorList>
            <person name="Reid A.J."/>
            <person name="Blake D."/>
            <person name="Billington K."/>
            <person name="Browne H."/>
            <person name="Dunn M."/>
            <person name="Hung S."/>
            <person name="Kawahara F."/>
            <person name="Miranda-Saavedra D."/>
            <person name="Mourier T."/>
            <person name="Nagra H."/>
            <person name="Otto T.D."/>
            <person name="Rawlings N."/>
            <person name="Sanchez A."/>
            <person name="Sanders M."/>
            <person name="Subramaniam C."/>
            <person name="Tay Y."/>
            <person name="Dear P."/>
            <person name="Doerig C."/>
            <person name="Gruber A."/>
            <person name="Parkinson J."/>
            <person name="Shirley M."/>
            <person name="Wan K.L."/>
            <person name="Berriman M."/>
            <person name="Tomley F."/>
            <person name="Pain A."/>
        </authorList>
    </citation>
    <scope>NUCLEOTIDE SEQUENCE [LARGE SCALE GENOMIC DNA]</scope>
    <source>
        <strain evidence="3">Houghton</strain>
    </source>
</reference>
<dbReference type="RefSeq" id="XP_013432669.1">
    <property type="nucleotide sequence ID" value="XM_013577215.1"/>
</dbReference>
<feature type="compositionally biased region" description="Basic residues" evidence="1">
    <location>
        <begin position="105"/>
        <end position="114"/>
    </location>
</feature>
<dbReference type="Gene3D" id="1.10.287.110">
    <property type="entry name" value="DnaJ domain"/>
    <property type="match status" value="1"/>
</dbReference>
<dbReference type="GO" id="GO:0030544">
    <property type="term" value="F:Hsp70 protein binding"/>
    <property type="evidence" value="ECO:0007669"/>
    <property type="project" value="TreeGrafter"/>
</dbReference>
<dbReference type="PRINTS" id="PR00625">
    <property type="entry name" value="JDOMAIN"/>
</dbReference>
<dbReference type="SUPFAM" id="SSF46565">
    <property type="entry name" value="Chaperone J-domain"/>
    <property type="match status" value="1"/>
</dbReference>
<reference evidence="3" key="2">
    <citation type="submission" date="2013-10" db="EMBL/GenBank/DDBJ databases">
        <authorList>
            <person name="Aslett M."/>
        </authorList>
    </citation>
    <scope>NUCLEOTIDE SEQUENCE [LARGE SCALE GENOMIC DNA]</scope>
    <source>
        <strain evidence="3">Houghton</strain>
    </source>
</reference>
<evidence type="ECO:0000259" key="2">
    <source>
        <dbReference type="PROSITE" id="PS50076"/>
    </source>
</evidence>
<evidence type="ECO:0000313" key="4">
    <source>
        <dbReference type="Proteomes" id="UP000030754"/>
    </source>
</evidence>
<dbReference type="VEuPathDB" id="ToxoDB:ENH_00062630"/>
<feature type="region of interest" description="Disordered" evidence="1">
    <location>
        <begin position="61"/>
        <end position="128"/>
    </location>
</feature>